<comment type="caution">
    <text evidence="1">The sequence shown here is derived from an EMBL/GenBank/DDBJ whole genome shotgun (WGS) entry which is preliminary data.</text>
</comment>
<evidence type="ECO:0000313" key="2">
    <source>
        <dbReference type="Proteomes" id="UP000814033"/>
    </source>
</evidence>
<dbReference type="Proteomes" id="UP000814033">
    <property type="component" value="Unassembled WGS sequence"/>
</dbReference>
<evidence type="ECO:0000313" key="1">
    <source>
        <dbReference type="EMBL" id="KAI0049012.1"/>
    </source>
</evidence>
<reference evidence="1" key="2">
    <citation type="journal article" date="2022" name="New Phytol.">
        <title>Evolutionary transition to the ectomycorrhizal habit in the genomes of a hyperdiverse lineage of mushroom-forming fungi.</title>
        <authorList>
            <person name="Looney B."/>
            <person name="Miyauchi S."/>
            <person name="Morin E."/>
            <person name="Drula E."/>
            <person name="Courty P.E."/>
            <person name="Kohler A."/>
            <person name="Kuo A."/>
            <person name="LaButti K."/>
            <person name="Pangilinan J."/>
            <person name="Lipzen A."/>
            <person name="Riley R."/>
            <person name="Andreopoulos W."/>
            <person name="He G."/>
            <person name="Johnson J."/>
            <person name="Nolan M."/>
            <person name="Tritt A."/>
            <person name="Barry K.W."/>
            <person name="Grigoriev I.V."/>
            <person name="Nagy L.G."/>
            <person name="Hibbett D."/>
            <person name="Henrissat B."/>
            <person name="Matheny P.B."/>
            <person name="Labbe J."/>
            <person name="Martin F.M."/>
        </authorList>
    </citation>
    <scope>NUCLEOTIDE SEQUENCE</scope>
    <source>
        <strain evidence="1">FP105234-sp</strain>
    </source>
</reference>
<organism evidence="1 2">
    <name type="scientific">Auriscalpium vulgare</name>
    <dbReference type="NCBI Taxonomy" id="40419"/>
    <lineage>
        <taxon>Eukaryota</taxon>
        <taxon>Fungi</taxon>
        <taxon>Dikarya</taxon>
        <taxon>Basidiomycota</taxon>
        <taxon>Agaricomycotina</taxon>
        <taxon>Agaricomycetes</taxon>
        <taxon>Russulales</taxon>
        <taxon>Auriscalpiaceae</taxon>
        <taxon>Auriscalpium</taxon>
    </lineage>
</organism>
<sequence length="199" mass="21384">MAHHCSTNAEKHGARCLANPARVAVAEQLARNTLRLASGHRAEQLPACARCTAIGPKKLLAEDHLPALTALTTRRARGTSSGGRWAPNFPALTCSTSLHSPRVCVNRPVKSFAAYLAEKKNLTALFGERISAQDPGQHTRCVGCIPAAHVCLADPVSTAVLWLRSTQEQKLHFSLPCKLPRACLFSYGMLLLSVCATPL</sequence>
<gene>
    <name evidence="1" type="ORF">FA95DRAFT_980971</name>
</gene>
<proteinExistence type="predicted"/>
<accession>A0ACB8RYV1</accession>
<keyword evidence="2" id="KW-1185">Reference proteome</keyword>
<name>A0ACB8RYV1_9AGAM</name>
<reference evidence="1" key="1">
    <citation type="submission" date="2021-02" db="EMBL/GenBank/DDBJ databases">
        <authorList>
            <consortium name="DOE Joint Genome Institute"/>
            <person name="Ahrendt S."/>
            <person name="Looney B.P."/>
            <person name="Miyauchi S."/>
            <person name="Morin E."/>
            <person name="Drula E."/>
            <person name="Courty P.E."/>
            <person name="Chicoki N."/>
            <person name="Fauchery L."/>
            <person name="Kohler A."/>
            <person name="Kuo A."/>
            <person name="Labutti K."/>
            <person name="Pangilinan J."/>
            <person name="Lipzen A."/>
            <person name="Riley R."/>
            <person name="Andreopoulos W."/>
            <person name="He G."/>
            <person name="Johnson J."/>
            <person name="Barry K.W."/>
            <person name="Grigoriev I.V."/>
            <person name="Nagy L."/>
            <person name="Hibbett D."/>
            <person name="Henrissat B."/>
            <person name="Matheny P.B."/>
            <person name="Labbe J."/>
            <person name="Martin F."/>
        </authorList>
    </citation>
    <scope>NUCLEOTIDE SEQUENCE</scope>
    <source>
        <strain evidence="1">FP105234-sp</strain>
    </source>
</reference>
<dbReference type="EMBL" id="MU275879">
    <property type="protein sequence ID" value="KAI0049012.1"/>
    <property type="molecule type" value="Genomic_DNA"/>
</dbReference>
<protein>
    <submittedName>
        <fullName evidence="1">Uncharacterized protein</fullName>
    </submittedName>
</protein>